<sequence>MFSIGALALKATGKRTGAPIHRYSKPLGKCEAGFWRRVDKREVWKIVDAAEAYDLANKAPGARKGPLGSIAIKVLKALARFVDYRTGRLDPSLDTIMHHARCSRDSAVRALDALRRHGFVDWLRRFVPAETAPGEKGPQVKQASNAYRLSLPARAMALLTRHKRAPAPVPVDEEERQAEKARQEEDFTGLSGKTDAELLQMTHSIDQVAAASARTEIRLRSLRKKRESDYQTESAPNLIYYME</sequence>
<gene>
    <name evidence="2" type="ORF">GGQ66_001604</name>
</gene>
<keyword evidence="3" id="KW-1185">Reference proteome</keyword>
<feature type="region of interest" description="Disordered" evidence="1">
    <location>
        <begin position="165"/>
        <end position="191"/>
    </location>
</feature>
<dbReference type="Pfam" id="PF13730">
    <property type="entry name" value="HTH_36"/>
    <property type="match status" value="1"/>
</dbReference>
<organism evidence="2 3">
    <name type="scientific">Allorhizobium borbori</name>
    <dbReference type="NCBI Taxonomy" id="485907"/>
    <lineage>
        <taxon>Bacteria</taxon>
        <taxon>Pseudomonadati</taxon>
        <taxon>Pseudomonadota</taxon>
        <taxon>Alphaproteobacteria</taxon>
        <taxon>Hyphomicrobiales</taxon>
        <taxon>Rhizobiaceae</taxon>
        <taxon>Rhizobium/Agrobacterium group</taxon>
        <taxon>Allorhizobium</taxon>
    </lineage>
</organism>
<evidence type="ECO:0008006" key="4">
    <source>
        <dbReference type="Google" id="ProtNLM"/>
    </source>
</evidence>
<dbReference type="RefSeq" id="WP_183791209.1">
    <property type="nucleotide sequence ID" value="NZ_JACIDU010000005.1"/>
</dbReference>
<dbReference type="EMBL" id="JACIDU010000005">
    <property type="protein sequence ID" value="MBB4103049.1"/>
    <property type="molecule type" value="Genomic_DNA"/>
</dbReference>
<proteinExistence type="predicted"/>
<name>A0A7W6K0Q3_9HYPH</name>
<evidence type="ECO:0000313" key="2">
    <source>
        <dbReference type="EMBL" id="MBB4103049.1"/>
    </source>
</evidence>
<dbReference type="AlphaFoldDB" id="A0A7W6K0Q3"/>
<reference evidence="2 3" key="1">
    <citation type="submission" date="2020-08" db="EMBL/GenBank/DDBJ databases">
        <title>Genomic Encyclopedia of Type Strains, Phase IV (KMG-IV): sequencing the most valuable type-strain genomes for metagenomic binning, comparative biology and taxonomic classification.</title>
        <authorList>
            <person name="Goeker M."/>
        </authorList>
    </citation>
    <scope>NUCLEOTIDE SEQUENCE [LARGE SCALE GENOMIC DNA]</scope>
    <source>
        <strain evidence="2 3">DSM 26385</strain>
    </source>
</reference>
<dbReference type="Proteomes" id="UP000584824">
    <property type="component" value="Unassembled WGS sequence"/>
</dbReference>
<protein>
    <recommendedName>
        <fullName evidence="4">Helix-turn-helix domain-containing protein</fullName>
    </recommendedName>
</protein>
<evidence type="ECO:0000313" key="3">
    <source>
        <dbReference type="Proteomes" id="UP000584824"/>
    </source>
</evidence>
<evidence type="ECO:0000256" key="1">
    <source>
        <dbReference type="SAM" id="MobiDB-lite"/>
    </source>
</evidence>
<comment type="caution">
    <text evidence="2">The sequence shown here is derived from an EMBL/GenBank/DDBJ whole genome shotgun (WGS) entry which is preliminary data.</text>
</comment>
<accession>A0A7W6K0Q3</accession>